<dbReference type="Proteomes" id="UP000199515">
    <property type="component" value="Unassembled WGS sequence"/>
</dbReference>
<sequence length="250" mass="26952">MSAVQSYMRITAANARETERIGPFLATFSRESANPFLNYAIPDDGAVPTPADVDGLTEAYRERGLIPRLEFLGESMPRVEPVVLAAGYQLERRVPLMICPRDELVAQPVAAGFELLTPETDEEYLAMMGAQSEAFDDPDPITPESLAGRRKMVADGGLAVLARHIESGEGAGGGLATPMTDGTIEVAGFGVRAKFRRQGLAAALTEYITRAAYEQGARTVFLTPAGVPEERIYAKVGFRPAGSFVNLRLE</sequence>
<name>A0A1H2ZW74_9PSEU</name>
<accession>A0A1H2ZW74</accession>
<dbReference type="AlphaFoldDB" id="A0A1H2ZW74"/>
<evidence type="ECO:0000313" key="3">
    <source>
        <dbReference type="Proteomes" id="UP000199515"/>
    </source>
</evidence>
<dbReference type="OrthoDB" id="3814600at2"/>
<evidence type="ECO:0000313" key="2">
    <source>
        <dbReference type="EMBL" id="SDX21673.1"/>
    </source>
</evidence>
<dbReference type="EMBL" id="FNON01000002">
    <property type="protein sequence ID" value="SDX21673.1"/>
    <property type="molecule type" value="Genomic_DNA"/>
</dbReference>
<reference evidence="2 3" key="1">
    <citation type="submission" date="2016-10" db="EMBL/GenBank/DDBJ databases">
        <authorList>
            <person name="de Groot N.N."/>
        </authorList>
    </citation>
    <scope>NUCLEOTIDE SEQUENCE [LARGE SCALE GENOMIC DNA]</scope>
    <source>
        <strain evidence="2 3">CPCC 202699</strain>
    </source>
</reference>
<dbReference type="InterPro" id="IPR016181">
    <property type="entry name" value="Acyl_CoA_acyltransferase"/>
</dbReference>
<proteinExistence type="predicted"/>
<evidence type="ECO:0000259" key="1">
    <source>
        <dbReference type="PROSITE" id="PS51186"/>
    </source>
</evidence>
<keyword evidence="2" id="KW-0808">Transferase</keyword>
<dbReference type="Pfam" id="PF00583">
    <property type="entry name" value="Acetyltransf_1"/>
    <property type="match status" value="1"/>
</dbReference>
<dbReference type="RefSeq" id="WP_091288546.1">
    <property type="nucleotide sequence ID" value="NZ_FNON01000002.1"/>
</dbReference>
<dbReference type="PROSITE" id="PS51186">
    <property type="entry name" value="GNAT"/>
    <property type="match status" value="1"/>
</dbReference>
<gene>
    <name evidence="2" type="ORF">SAMN05421504_102693</name>
</gene>
<dbReference type="GO" id="GO:0016747">
    <property type="term" value="F:acyltransferase activity, transferring groups other than amino-acyl groups"/>
    <property type="evidence" value="ECO:0007669"/>
    <property type="project" value="InterPro"/>
</dbReference>
<keyword evidence="3" id="KW-1185">Reference proteome</keyword>
<protein>
    <submittedName>
        <fullName evidence="2">Acetyltransferase (GNAT) domain-containing protein</fullName>
    </submittedName>
</protein>
<feature type="domain" description="N-acetyltransferase" evidence="1">
    <location>
        <begin position="114"/>
        <end position="250"/>
    </location>
</feature>
<dbReference type="Gene3D" id="3.40.630.30">
    <property type="match status" value="1"/>
</dbReference>
<dbReference type="STRING" id="589385.SAMN05421504_102693"/>
<organism evidence="2 3">
    <name type="scientific">Amycolatopsis xylanica</name>
    <dbReference type="NCBI Taxonomy" id="589385"/>
    <lineage>
        <taxon>Bacteria</taxon>
        <taxon>Bacillati</taxon>
        <taxon>Actinomycetota</taxon>
        <taxon>Actinomycetes</taxon>
        <taxon>Pseudonocardiales</taxon>
        <taxon>Pseudonocardiaceae</taxon>
        <taxon>Amycolatopsis</taxon>
    </lineage>
</organism>
<dbReference type="SUPFAM" id="SSF55729">
    <property type="entry name" value="Acyl-CoA N-acyltransferases (Nat)"/>
    <property type="match status" value="1"/>
</dbReference>
<dbReference type="InterPro" id="IPR000182">
    <property type="entry name" value="GNAT_dom"/>
</dbReference>
<dbReference type="CDD" id="cd04301">
    <property type="entry name" value="NAT_SF"/>
    <property type="match status" value="1"/>
</dbReference>